<comment type="caution">
    <text evidence="4">The sequence shown here is derived from an EMBL/GenBank/DDBJ whole genome shotgun (WGS) entry which is preliminary data.</text>
</comment>
<comment type="catalytic activity">
    <reaction evidence="2">
        <text>2,5-diamino-6-hydroxy-4-(5-phosphoribosylamino)-pyrimidine + H2O = 2,5,6-triamino-4-hydroxypyrimidine + D-ribose 5-phosphate</text>
        <dbReference type="Rhea" id="RHEA:23436"/>
        <dbReference type="ChEBI" id="CHEBI:15377"/>
        <dbReference type="ChEBI" id="CHEBI:58614"/>
        <dbReference type="ChEBI" id="CHEBI:78346"/>
        <dbReference type="ChEBI" id="CHEBI:137796"/>
    </reaction>
</comment>
<dbReference type="InterPro" id="IPR037238">
    <property type="entry name" value="YbiA-like_sf"/>
</dbReference>
<dbReference type="InterPro" id="IPR012816">
    <property type="entry name" value="NADAR"/>
</dbReference>
<evidence type="ECO:0000256" key="1">
    <source>
        <dbReference type="ARBA" id="ARBA00000022"/>
    </source>
</evidence>
<comment type="catalytic activity">
    <reaction evidence="1">
        <text>5-amino-6-(5-phospho-D-ribosylamino)uracil + H2O = 5,6-diaminouracil + D-ribose 5-phosphate</text>
        <dbReference type="Rhea" id="RHEA:55020"/>
        <dbReference type="ChEBI" id="CHEBI:15377"/>
        <dbReference type="ChEBI" id="CHEBI:46252"/>
        <dbReference type="ChEBI" id="CHEBI:58453"/>
        <dbReference type="ChEBI" id="CHEBI:78346"/>
    </reaction>
</comment>
<dbReference type="SUPFAM" id="SSF143990">
    <property type="entry name" value="YbiA-like"/>
    <property type="match status" value="1"/>
</dbReference>
<gene>
    <name evidence="4" type="ORF">B7C42_08304</name>
</gene>
<dbReference type="Proteomes" id="UP000215506">
    <property type="component" value="Unassembled WGS sequence"/>
</dbReference>
<reference evidence="4 5" key="1">
    <citation type="submission" date="2017-07" db="EMBL/GenBank/DDBJ databases">
        <title>First draft Genome Sequence of Nocardia cerradoensis isolated from human infection.</title>
        <authorList>
            <person name="Carrasco G."/>
        </authorList>
    </citation>
    <scope>NUCLEOTIDE SEQUENCE [LARGE SCALE GENOMIC DNA]</scope>
    <source>
        <strain evidence="4 5">CNM20130759</strain>
    </source>
</reference>
<dbReference type="AlphaFoldDB" id="A0A231GSR6"/>
<feature type="domain" description="NADAR" evidence="3">
    <location>
        <begin position="1"/>
        <end position="39"/>
    </location>
</feature>
<keyword evidence="5" id="KW-1185">Reference proteome</keyword>
<organism evidence="4 5">
    <name type="scientific">Nocardia cerradoensis</name>
    <dbReference type="NCBI Taxonomy" id="85688"/>
    <lineage>
        <taxon>Bacteria</taxon>
        <taxon>Bacillati</taxon>
        <taxon>Actinomycetota</taxon>
        <taxon>Actinomycetes</taxon>
        <taxon>Mycobacteriales</taxon>
        <taxon>Nocardiaceae</taxon>
        <taxon>Nocardia</taxon>
    </lineage>
</organism>
<dbReference type="Pfam" id="PF08719">
    <property type="entry name" value="NADAR"/>
    <property type="match status" value="1"/>
</dbReference>
<evidence type="ECO:0000256" key="2">
    <source>
        <dbReference type="ARBA" id="ARBA00000751"/>
    </source>
</evidence>
<accession>A0A231GSR6</accession>
<evidence type="ECO:0000259" key="3">
    <source>
        <dbReference type="Pfam" id="PF08719"/>
    </source>
</evidence>
<sequence>MDRIWGIGLAADDPRAEDPAQWKGLNLLGFALMDARDVVRTAH</sequence>
<dbReference type="RefSeq" id="WP_223273993.1">
    <property type="nucleotide sequence ID" value="NZ_NGAF01000122.1"/>
</dbReference>
<name>A0A231GSR6_9NOCA</name>
<protein>
    <recommendedName>
        <fullName evidence="3">NADAR domain-containing protein</fullName>
    </recommendedName>
</protein>
<dbReference type="Gene3D" id="1.10.357.40">
    <property type="entry name" value="YbiA-like"/>
    <property type="match status" value="1"/>
</dbReference>
<evidence type="ECO:0000313" key="4">
    <source>
        <dbReference type="EMBL" id="OXR39628.1"/>
    </source>
</evidence>
<dbReference type="EMBL" id="NGAF01000122">
    <property type="protein sequence ID" value="OXR39628.1"/>
    <property type="molecule type" value="Genomic_DNA"/>
</dbReference>
<proteinExistence type="predicted"/>
<evidence type="ECO:0000313" key="5">
    <source>
        <dbReference type="Proteomes" id="UP000215506"/>
    </source>
</evidence>